<evidence type="ECO:0000313" key="4">
    <source>
        <dbReference type="Proteomes" id="UP000054558"/>
    </source>
</evidence>
<dbReference type="Gene3D" id="2.130.10.10">
    <property type="entry name" value="YVTN repeat-like/Quinoprotein amine dehydrogenase"/>
    <property type="match status" value="1"/>
</dbReference>
<keyword evidence="4" id="KW-1185">Reference proteome</keyword>
<feature type="compositionally biased region" description="Low complexity" evidence="2">
    <location>
        <begin position="436"/>
        <end position="447"/>
    </location>
</feature>
<feature type="compositionally biased region" description="Basic and acidic residues" evidence="2">
    <location>
        <begin position="365"/>
        <end position="401"/>
    </location>
</feature>
<reference evidence="3 4" key="1">
    <citation type="journal article" date="2014" name="Nat. Commun.">
        <title>Klebsormidium flaccidum genome reveals primary factors for plant terrestrial adaptation.</title>
        <authorList>
            <person name="Hori K."/>
            <person name="Maruyama F."/>
            <person name="Fujisawa T."/>
            <person name="Togashi T."/>
            <person name="Yamamoto N."/>
            <person name="Seo M."/>
            <person name="Sato S."/>
            <person name="Yamada T."/>
            <person name="Mori H."/>
            <person name="Tajima N."/>
            <person name="Moriyama T."/>
            <person name="Ikeuchi M."/>
            <person name="Watanabe M."/>
            <person name="Wada H."/>
            <person name="Kobayashi K."/>
            <person name="Saito M."/>
            <person name="Masuda T."/>
            <person name="Sasaki-Sekimoto Y."/>
            <person name="Mashiguchi K."/>
            <person name="Awai K."/>
            <person name="Shimojima M."/>
            <person name="Masuda S."/>
            <person name="Iwai M."/>
            <person name="Nobusawa T."/>
            <person name="Narise T."/>
            <person name="Kondo S."/>
            <person name="Saito H."/>
            <person name="Sato R."/>
            <person name="Murakawa M."/>
            <person name="Ihara Y."/>
            <person name="Oshima-Yamada Y."/>
            <person name="Ohtaka K."/>
            <person name="Satoh M."/>
            <person name="Sonobe K."/>
            <person name="Ishii M."/>
            <person name="Ohtani R."/>
            <person name="Kanamori-Sato M."/>
            <person name="Honoki R."/>
            <person name="Miyazaki D."/>
            <person name="Mochizuki H."/>
            <person name="Umetsu J."/>
            <person name="Higashi K."/>
            <person name="Shibata D."/>
            <person name="Kamiya Y."/>
            <person name="Sato N."/>
            <person name="Nakamura Y."/>
            <person name="Tabata S."/>
            <person name="Ida S."/>
            <person name="Kurokawa K."/>
            <person name="Ohta H."/>
        </authorList>
    </citation>
    <scope>NUCLEOTIDE SEQUENCE [LARGE SCALE GENOMIC DNA]</scope>
    <source>
        <strain evidence="3 4">NIES-2285</strain>
    </source>
</reference>
<dbReference type="InterPro" id="IPR001680">
    <property type="entry name" value="WD40_rpt"/>
</dbReference>
<proteinExistence type="predicted"/>
<feature type="compositionally biased region" description="Basic and acidic residues" evidence="2">
    <location>
        <begin position="266"/>
        <end position="280"/>
    </location>
</feature>
<dbReference type="InterPro" id="IPR036322">
    <property type="entry name" value="WD40_repeat_dom_sf"/>
</dbReference>
<dbReference type="SMART" id="SM00320">
    <property type="entry name" value="WD40"/>
    <property type="match status" value="2"/>
</dbReference>
<feature type="compositionally biased region" description="Basic and acidic residues" evidence="2">
    <location>
        <begin position="307"/>
        <end position="345"/>
    </location>
</feature>
<dbReference type="PANTHER" id="PTHR47232:SF1">
    <property type="entry name" value="TRANSDUCIN FAMILY PROTEIN _ WD-40 REPEAT FAMILY PROTEIN"/>
    <property type="match status" value="1"/>
</dbReference>
<dbReference type="EMBL" id="DF237049">
    <property type="protein sequence ID" value="GAQ82081.1"/>
    <property type="molecule type" value="Genomic_DNA"/>
</dbReference>
<dbReference type="SUPFAM" id="SSF50978">
    <property type="entry name" value="WD40 repeat-like"/>
    <property type="match status" value="1"/>
</dbReference>
<feature type="coiled-coil region" evidence="1">
    <location>
        <begin position="15"/>
        <end position="52"/>
    </location>
</feature>
<dbReference type="OMA" id="VLHATWH"/>
<feature type="region of interest" description="Disordered" evidence="2">
    <location>
        <begin position="81"/>
        <end position="103"/>
    </location>
</feature>
<accession>A0A1Y1HYR3</accession>
<gene>
    <name evidence="3" type="ORF">KFL_001000030</name>
</gene>
<dbReference type="OrthoDB" id="1897642at2759"/>
<feature type="region of interest" description="Disordered" evidence="2">
    <location>
        <begin position="191"/>
        <end position="447"/>
    </location>
</feature>
<organism evidence="3 4">
    <name type="scientific">Klebsormidium nitens</name>
    <name type="common">Green alga</name>
    <name type="synonym">Ulothrix nitens</name>
    <dbReference type="NCBI Taxonomy" id="105231"/>
    <lineage>
        <taxon>Eukaryota</taxon>
        <taxon>Viridiplantae</taxon>
        <taxon>Streptophyta</taxon>
        <taxon>Klebsormidiophyceae</taxon>
        <taxon>Klebsormidiales</taxon>
        <taxon>Klebsormidiaceae</taxon>
        <taxon>Klebsormidium</taxon>
    </lineage>
</organism>
<feature type="compositionally biased region" description="Basic and acidic residues" evidence="2">
    <location>
        <begin position="227"/>
        <end position="253"/>
    </location>
</feature>
<dbReference type="PANTHER" id="PTHR47232">
    <property type="entry name" value="TRANSDUCIN FAMILY PROTEIN / WD-40 REPEAT FAMILY PROTEIN"/>
    <property type="match status" value="1"/>
</dbReference>
<keyword evidence="1" id="KW-0175">Coiled coil</keyword>
<sequence>MAGHGNALALARTMLEQRRLEAEKLRRSKGVLEEQEKAIQEEIRVAEQLVASLGGAPAARVADLPPPPGFEDWAHAPTRTGPRAAAGGANPWGRSPSFGNTGPQRSTEPYLCVLWLGYPRGGEVTAEAELCRQCKLGAGDDGQVADIITKLTRGGAPCQYIEFTTAAGAAAAQEHLSRVLPKEVYVRHSRQSMESVRNAMPPGTYGLQQQTRGAPPEANNGATASETRARTRTRGEEGEGPRPRKRLREETTTGREGGSQAQEGESSGKGKEKVADEQRAERRRGRSAGPSDGGEAVEDSAPQKKKRSEETKESREVRRGREGEGGNQGEAEKAAALEKEKSEKKERRRQSKARAVEEAEAAAAADEKWRRREEKRAAKEAEASARAEAARGGDGRDDSDRPGPSGVRQGANNARGDSTRREAASPGRRQVALAGPSTPRGAASRRAPSAVIDLVSQVGKRAEVPVPGRASIKYCAPIVNIKMRDLKWSRKDDNTFLVNQHNGKIVSWTVVDNGWGLEEGPAVPVLNSVQKWVEDFVPFDENRVAVVYTPPPKKDAAAPGEQLGMVDLQSQRITFARDTPHERGAFCVANLPGSVNAARLATGGMHHEVVGWSVLERSSGLVFKPTVLHSRHSSCVSHLAVLRHRPTLVSAGLDGRVITYDLQHQQADELVPRRSKLPVYRAMQNPVDPNLMLLQIGKPGLQYELRDLRVPGPVLGCFGWRPIAKVQQGPTSAGSWSPGGVLVASGSTDSNIHLFDIRKRCDSPLVSLDVDKKTKSTLWYGGGSVMITSTAKNNSLCLSRLNL</sequence>
<dbReference type="Proteomes" id="UP000054558">
    <property type="component" value="Unassembled WGS sequence"/>
</dbReference>
<evidence type="ECO:0000256" key="1">
    <source>
        <dbReference type="SAM" id="Coils"/>
    </source>
</evidence>
<evidence type="ECO:0000256" key="2">
    <source>
        <dbReference type="SAM" id="MobiDB-lite"/>
    </source>
</evidence>
<name>A0A1Y1HYR3_KLENI</name>
<dbReference type="STRING" id="105231.A0A1Y1HYR3"/>
<dbReference type="InterPro" id="IPR015943">
    <property type="entry name" value="WD40/YVTN_repeat-like_dom_sf"/>
</dbReference>
<protein>
    <submittedName>
        <fullName evidence="3">WD-40 repeat family protein</fullName>
    </submittedName>
</protein>
<dbReference type="AlphaFoldDB" id="A0A1Y1HYR3"/>
<evidence type="ECO:0000313" key="3">
    <source>
        <dbReference type="EMBL" id="GAQ82081.1"/>
    </source>
</evidence>